<keyword evidence="8 10" id="KW-0482">Metalloprotease</keyword>
<keyword evidence="4 10" id="KW-0645">Protease</keyword>
<dbReference type="RefSeq" id="XP_062702331.1">
    <property type="nucleotide sequence ID" value="XM_062846347.1"/>
</dbReference>
<proteinExistence type="inferred from homology"/>
<feature type="signal peptide" evidence="11">
    <location>
        <begin position="1"/>
        <end position="19"/>
    </location>
</feature>
<dbReference type="SUPFAM" id="SSF63737">
    <property type="entry name" value="Leukotriene A4 hydrolase N-terminal domain"/>
    <property type="match status" value="1"/>
</dbReference>
<protein>
    <recommendedName>
        <fullName evidence="10">Aminopeptidase</fullName>
        <ecNumber evidence="10">3.4.11.-</ecNumber>
    </recommendedName>
</protein>
<dbReference type="Pfam" id="PF01433">
    <property type="entry name" value="Peptidase_M1"/>
    <property type="match status" value="1"/>
</dbReference>
<evidence type="ECO:0000256" key="4">
    <source>
        <dbReference type="ARBA" id="ARBA00022670"/>
    </source>
</evidence>
<evidence type="ECO:0000256" key="9">
    <source>
        <dbReference type="ARBA" id="ARBA00023288"/>
    </source>
</evidence>
<dbReference type="InterPro" id="IPR001930">
    <property type="entry name" value="Peptidase_M1"/>
</dbReference>
<evidence type="ECO:0000256" key="8">
    <source>
        <dbReference type="ARBA" id="ARBA00023049"/>
    </source>
</evidence>
<keyword evidence="6 10" id="KW-0378">Hydrolase</keyword>
<dbReference type="PANTHER" id="PTHR11533:SF290">
    <property type="entry name" value="AMINOPEPTIDASE"/>
    <property type="match status" value="1"/>
</dbReference>
<dbReference type="EnsemblMetazoa" id="AALFPA23_008914.R12202">
    <property type="protein sequence ID" value="AALFPA23_008914.P12202"/>
    <property type="gene ID" value="AALFPA23_008914"/>
</dbReference>
<evidence type="ECO:0000313" key="16">
    <source>
        <dbReference type="Proteomes" id="UP000069940"/>
    </source>
</evidence>
<evidence type="ECO:0000313" key="15">
    <source>
        <dbReference type="EnsemblMetazoa" id="AALFPA23_008914.P12202"/>
    </source>
</evidence>
<keyword evidence="16" id="KW-1185">Reference proteome</keyword>
<dbReference type="Proteomes" id="UP000069940">
    <property type="component" value="Unassembled WGS sequence"/>
</dbReference>
<accession>A0ABM1YGI6</accession>
<dbReference type="Pfam" id="PF17900">
    <property type="entry name" value="Peptidase_M1_N"/>
    <property type="match status" value="1"/>
</dbReference>
<feature type="domain" description="Peptidase M1 membrane alanine aminopeptidase" evidence="12">
    <location>
        <begin position="266"/>
        <end position="487"/>
    </location>
</feature>
<dbReference type="EC" id="3.4.11.-" evidence="10"/>
<evidence type="ECO:0000256" key="11">
    <source>
        <dbReference type="SAM" id="SignalP"/>
    </source>
</evidence>
<evidence type="ECO:0000259" key="12">
    <source>
        <dbReference type="Pfam" id="PF01433"/>
    </source>
</evidence>
<reference evidence="15" key="2">
    <citation type="submission" date="2025-05" db="UniProtKB">
        <authorList>
            <consortium name="EnsemblMetazoa"/>
        </authorList>
    </citation>
    <scope>IDENTIFICATION</scope>
    <source>
        <strain evidence="15">Foshan</strain>
    </source>
</reference>
<dbReference type="GeneID" id="109430281"/>
<dbReference type="PANTHER" id="PTHR11533">
    <property type="entry name" value="PROTEASE M1 ZINC METALLOPROTEASE"/>
    <property type="match status" value="1"/>
</dbReference>
<dbReference type="InterPro" id="IPR014782">
    <property type="entry name" value="Peptidase_M1_dom"/>
</dbReference>
<evidence type="ECO:0000259" key="13">
    <source>
        <dbReference type="Pfam" id="PF11838"/>
    </source>
</evidence>
<dbReference type="InterPro" id="IPR027268">
    <property type="entry name" value="Peptidase_M4/M1_CTD_sf"/>
</dbReference>
<evidence type="ECO:0000256" key="5">
    <source>
        <dbReference type="ARBA" id="ARBA00022723"/>
    </source>
</evidence>
<keyword evidence="3" id="KW-0325">Glycoprotein</keyword>
<dbReference type="Gene3D" id="1.10.390.10">
    <property type="entry name" value="Neutral Protease Domain 2"/>
    <property type="match status" value="1"/>
</dbReference>
<dbReference type="SUPFAM" id="SSF55486">
    <property type="entry name" value="Metalloproteases ('zincins'), catalytic domain"/>
    <property type="match status" value="1"/>
</dbReference>
<organism evidence="15 16">
    <name type="scientific">Aedes albopictus</name>
    <name type="common">Asian tiger mosquito</name>
    <name type="synonym">Stegomyia albopicta</name>
    <dbReference type="NCBI Taxonomy" id="7160"/>
    <lineage>
        <taxon>Eukaryota</taxon>
        <taxon>Metazoa</taxon>
        <taxon>Ecdysozoa</taxon>
        <taxon>Arthropoda</taxon>
        <taxon>Hexapoda</taxon>
        <taxon>Insecta</taxon>
        <taxon>Pterygota</taxon>
        <taxon>Neoptera</taxon>
        <taxon>Endopterygota</taxon>
        <taxon>Diptera</taxon>
        <taxon>Nematocera</taxon>
        <taxon>Culicoidea</taxon>
        <taxon>Culicidae</taxon>
        <taxon>Culicinae</taxon>
        <taxon>Aedini</taxon>
        <taxon>Aedes</taxon>
        <taxon>Stegomyia</taxon>
    </lineage>
</organism>
<dbReference type="PRINTS" id="PR00756">
    <property type="entry name" value="ALADIPTASE"/>
</dbReference>
<feature type="domain" description="Aminopeptidase N-like N-terminal" evidence="14">
    <location>
        <begin position="48"/>
        <end position="234"/>
    </location>
</feature>
<dbReference type="InterPro" id="IPR042097">
    <property type="entry name" value="Aminopeptidase_N-like_N_sf"/>
</dbReference>
<keyword evidence="7 10" id="KW-0862">Zinc</keyword>
<dbReference type="InterPro" id="IPR024571">
    <property type="entry name" value="ERAP1-like_C_dom"/>
</dbReference>
<name>A0ABM1YGI6_AEDAL</name>
<keyword evidence="11" id="KW-0732">Signal</keyword>
<evidence type="ECO:0000256" key="2">
    <source>
        <dbReference type="ARBA" id="ARBA00010136"/>
    </source>
</evidence>
<evidence type="ECO:0000259" key="14">
    <source>
        <dbReference type="Pfam" id="PF17900"/>
    </source>
</evidence>
<evidence type="ECO:0000256" key="3">
    <source>
        <dbReference type="ARBA" id="ARBA00022622"/>
    </source>
</evidence>
<keyword evidence="10" id="KW-0031">Aminopeptidase</keyword>
<dbReference type="InterPro" id="IPR050344">
    <property type="entry name" value="Peptidase_M1_aminopeptidases"/>
</dbReference>
<dbReference type="Gene3D" id="2.60.40.1910">
    <property type="match status" value="1"/>
</dbReference>
<comment type="subcellular location">
    <subcellularLocation>
        <location evidence="1">Cell membrane</location>
        <topology evidence="1">Lipid-anchor</topology>
        <topology evidence="1">GPI-anchor</topology>
    </subcellularLocation>
</comment>
<feature type="domain" description="ERAP1-like C-terminal" evidence="13">
    <location>
        <begin position="567"/>
        <end position="867"/>
    </location>
</feature>
<keyword evidence="5 10" id="KW-0479">Metal-binding</keyword>
<dbReference type="InterPro" id="IPR045357">
    <property type="entry name" value="Aminopeptidase_N-like_N"/>
</dbReference>
<evidence type="ECO:0000256" key="10">
    <source>
        <dbReference type="RuleBase" id="RU364040"/>
    </source>
</evidence>
<keyword evidence="3" id="KW-0336">GPI-anchor</keyword>
<evidence type="ECO:0000256" key="7">
    <source>
        <dbReference type="ARBA" id="ARBA00022833"/>
    </source>
</evidence>
<dbReference type="CDD" id="cd09601">
    <property type="entry name" value="M1_APN-Q_like"/>
    <property type="match status" value="1"/>
</dbReference>
<feature type="chain" id="PRO_5047354293" description="Aminopeptidase" evidence="11">
    <location>
        <begin position="20"/>
        <end position="948"/>
    </location>
</feature>
<dbReference type="Gene3D" id="1.25.50.20">
    <property type="match status" value="1"/>
</dbReference>
<reference evidence="16" key="1">
    <citation type="journal article" date="2015" name="Proc. Natl. Acad. Sci. U.S.A.">
        <title>Genome sequence of the Asian Tiger mosquito, Aedes albopictus, reveals insights into its biology, genetics, and evolution.</title>
        <authorList>
            <person name="Chen X.G."/>
            <person name="Jiang X."/>
            <person name="Gu J."/>
            <person name="Xu M."/>
            <person name="Wu Y."/>
            <person name="Deng Y."/>
            <person name="Zhang C."/>
            <person name="Bonizzoni M."/>
            <person name="Dermauw W."/>
            <person name="Vontas J."/>
            <person name="Armbruster P."/>
            <person name="Huang X."/>
            <person name="Yang Y."/>
            <person name="Zhang H."/>
            <person name="He W."/>
            <person name="Peng H."/>
            <person name="Liu Y."/>
            <person name="Wu K."/>
            <person name="Chen J."/>
            <person name="Lirakis M."/>
            <person name="Topalis P."/>
            <person name="Van Leeuwen T."/>
            <person name="Hall A.B."/>
            <person name="Jiang X."/>
            <person name="Thorpe C."/>
            <person name="Mueller R.L."/>
            <person name="Sun C."/>
            <person name="Waterhouse R.M."/>
            <person name="Yan G."/>
            <person name="Tu Z.J."/>
            <person name="Fang X."/>
            <person name="James A.A."/>
        </authorList>
    </citation>
    <scope>NUCLEOTIDE SEQUENCE [LARGE SCALE GENOMIC DNA]</scope>
    <source>
        <strain evidence="16">Foshan</strain>
    </source>
</reference>
<comment type="similarity">
    <text evidence="2 10">Belongs to the peptidase M1 family.</text>
</comment>
<evidence type="ECO:0000256" key="6">
    <source>
        <dbReference type="ARBA" id="ARBA00022801"/>
    </source>
</evidence>
<sequence>MRLLRSLLGVSLLVTVVNCAAPFERIPTLIERAATVDEGYRLQRVSEPLSYSLYLDISDENFYSYRGSVDIEMRFLDTSNHFYLSNDGVVIDRDSIKVTKPNGEDLPLRDLISMEKYEQLLFYFNERLEQNAVYKVHIEFSNTIGTELKGLYRSSYAVGNTTRYIATTHFESTYARSVFPCYDEPSYKAYFDVTIRHRSRYHALSNMPIKERTEDDNEFATTKFERSPYISSYLLAFIVSDYKTLSDERDRIKVYAPENQVQHTTYAREFAQKSLQMLEDLLGHEFQLPKVDLIAIPDFNMGAMENWGLITFRAVYLIYDDATTTARTKQNIADLITHEFVHSWFGNEVTPEWWTYLWLSEGFARYFEYYVTSQIEDEWHLWEQFVVNNVHSAFSQDDKVDNRPMSFYATEPDVLNGLFDYVVYAKSASVIRMFQNVIGFDTFKAALNDYIASRSYMTTKPDYLYESIEKFNEVPMPDSVKTVFNNWADNAGYPVVKVTRNGRLVTCAQKRFWMPVEGQTAPKDTKFYVPLNYATSTDADFNDTTAVDWLTPDVPEYTKELPTDIDWIIVNKQQTGFYRVNYDNDNWVALIELLKSEKLNTIPVINRAQLVDDASNLAKAGELSYEIALSLLEYLEMESEYIPWSTAYNALIHMNRMLSSNENYSRFEDFMRKITSRMYERVALTGTTHHINRLHRANTVYLACYFGVKACVDDSQTLMQQMMNDESFVVPEEAQAAAFCAFNRHVTAPNGDLLQMLFDRYLPIQSNDNGLIGRFITGMGCTRNTTMLEQYLALTVLNLPGFQLTGTERNQILVAVLSGSHEGLRTSLQFMLEYYPDISYMFGSVANIFTEFGNRISDKGGFETLQDIVAKYGGVFTDSVRSAASKALIQAERNLAWVNEHAEAIGSWLVSNDYTLSTTTVKPDKGGASSVVAGFVLTLAMVFATLIH</sequence>
<dbReference type="Pfam" id="PF11838">
    <property type="entry name" value="ERAP1_C"/>
    <property type="match status" value="1"/>
</dbReference>
<evidence type="ECO:0000256" key="1">
    <source>
        <dbReference type="ARBA" id="ARBA00004609"/>
    </source>
</evidence>
<keyword evidence="9" id="KW-0449">Lipoprotein</keyword>
<comment type="cofactor">
    <cofactor evidence="10">
        <name>Zn(2+)</name>
        <dbReference type="ChEBI" id="CHEBI:29105"/>
    </cofactor>
    <text evidence="10">Binds 1 zinc ion per subunit.</text>
</comment>
<keyword evidence="3" id="KW-0472">Membrane</keyword>
<dbReference type="Gene3D" id="2.60.40.1730">
    <property type="entry name" value="tricorn interacting facor f3 domain"/>
    <property type="match status" value="1"/>
</dbReference>
<dbReference type="InterPro" id="IPR034016">
    <property type="entry name" value="M1_APN-typ"/>
</dbReference>